<dbReference type="OrthoDB" id="9813375at2"/>
<dbReference type="Pfam" id="PF12327">
    <property type="entry name" value="FtsZ_C"/>
    <property type="match status" value="1"/>
</dbReference>
<feature type="domain" description="Tubulin/FtsZ GTPase" evidence="8">
    <location>
        <begin position="15"/>
        <end position="207"/>
    </location>
</feature>
<keyword evidence="4 6" id="KW-0132">Cell division</keyword>
<comment type="similarity">
    <text evidence="1 4 6">Belongs to the FtsZ family.</text>
</comment>
<evidence type="ECO:0000256" key="3">
    <source>
        <dbReference type="ARBA" id="ARBA00023134"/>
    </source>
</evidence>
<feature type="binding site" evidence="4">
    <location>
        <begin position="23"/>
        <end position="27"/>
    </location>
    <ligand>
        <name>GTP</name>
        <dbReference type="ChEBI" id="CHEBI:37565"/>
    </ligand>
</feature>
<feature type="binding site" evidence="4">
    <location>
        <begin position="110"/>
        <end position="112"/>
    </location>
    <ligand>
        <name>GTP</name>
        <dbReference type="ChEBI" id="CHEBI:37565"/>
    </ligand>
</feature>
<keyword evidence="4" id="KW-0963">Cytoplasm</keyword>
<evidence type="ECO:0000256" key="4">
    <source>
        <dbReference type="HAMAP-Rule" id="MF_00909"/>
    </source>
</evidence>
<dbReference type="InterPro" id="IPR008280">
    <property type="entry name" value="Tub_FtsZ_C"/>
</dbReference>
<dbReference type="GO" id="GO:0051258">
    <property type="term" value="P:protein polymerization"/>
    <property type="evidence" value="ECO:0007669"/>
    <property type="project" value="UniProtKB-UniRule"/>
</dbReference>
<keyword evidence="4 6" id="KW-0131">Cell cycle</keyword>
<feature type="binding site" evidence="4">
    <location>
        <position position="141"/>
    </location>
    <ligand>
        <name>GTP</name>
        <dbReference type="ChEBI" id="CHEBI:37565"/>
    </ligand>
</feature>
<dbReference type="Proteomes" id="UP000316471">
    <property type="component" value="Unassembled WGS sequence"/>
</dbReference>
<comment type="subcellular location">
    <subcellularLocation>
        <location evidence="4">Cytoplasm</location>
    </subcellularLocation>
    <text evidence="4">Assembles at midcell at the inner surface of the cytoplasmic membrane.</text>
</comment>
<dbReference type="InterPro" id="IPR003008">
    <property type="entry name" value="Tubulin_FtsZ_GTPase"/>
</dbReference>
<dbReference type="InterPro" id="IPR020805">
    <property type="entry name" value="Cell_div_FtsZ_CS"/>
</dbReference>
<dbReference type="FunFam" id="3.40.50.1440:FF:000001">
    <property type="entry name" value="Cell division protein FtsZ"/>
    <property type="match status" value="1"/>
</dbReference>
<evidence type="ECO:0000256" key="5">
    <source>
        <dbReference type="NCBIfam" id="TIGR00065"/>
    </source>
</evidence>
<comment type="subunit">
    <text evidence="4">Homodimer. Polymerizes to form a dynamic ring structure in a strictly GTP-dependent manner. Interacts directly with several other division proteins.</text>
</comment>
<gene>
    <name evidence="4" type="primary">ftsZ</name>
    <name evidence="10" type="ORF">IP93_00171</name>
</gene>
<keyword evidence="4 6" id="KW-0717">Septation</keyword>
<evidence type="ECO:0000259" key="9">
    <source>
        <dbReference type="SMART" id="SM00865"/>
    </source>
</evidence>
<evidence type="ECO:0000313" key="11">
    <source>
        <dbReference type="Proteomes" id="UP000316471"/>
    </source>
</evidence>
<dbReference type="SMART" id="SM00865">
    <property type="entry name" value="Tubulin_C"/>
    <property type="match status" value="1"/>
</dbReference>
<protein>
    <recommendedName>
        <fullName evidence="4 5">Cell division protein FtsZ</fullName>
    </recommendedName>
</protein>
<accession>A0A562M324</accession>
<evidence type="ECO:0000256" key="2">
    <source>
        <dbReference type="ARBA" id="ARBA00022741"/>
    </source>
</evidence>
<sequence>MAHFELVEQMAPNAVIKVVGVGGGGGNAVAHMVNGNVDGVEFITANTDSQAIKNCGAKLQLQLGSNVTKGLGAGANPEVGRQAALEDRERLMDALQGADMVFITAGMGGGTGTGAAPVVAQLAKEMGILTVAVVTKPFPFEGRRRMQVALKGIEELSHHCDSLITIPNEKLITVLGRNATMIQAFRAANDVLLGAVQGIADLIVRPGLINVDFADVRTVMSEMGLAMMGTGSARGDDRAQAAAESAIQNPLLDDVNLAGANGILVNITAGPDFTMAEFDEVGRTIEGFASEDATVVIGTVLDPDMQDEVKVTVVATGLNRATARQSVRDTGRDNGFQTHRRPQVELVRNTARLDGTTGLPIDDVTDAFAPGASFNPAGPAIPSFGGSLRSNAARPAAEPASSTGAADFDSYLDIPAFLRRQAD</sequence>
<evidence type="ECO:0000313" key="10">
    <source>
        <dbReference type="EMBL" id="TWI14178.1"/>
    </source>
</evidence>
<dbReference type="PRINTS" id="PR00423">
    <property type="entry name" value="CELLDVISFTSZ"/>
</dbReference>
<evidence type="ECO:0000256" key="6">
    <source>
        <dbReference type="RuleBase" id="RU000631"/>
    </source>
</evidence>
<dbReference type="InterPro" id="IPR045061">
    <property type="entry name" value="FtsZ/CetZ"/>
</dbReference>
<dbReference type="PANTHER" id="PTHR30314:SF3">
    <property type="entry name" value="MITOCHONDRIAL DIVISION PROTEIN FSZA"/>
    <property type="match status" value="1"/>
</dbReference>
<proteinExistence type="inferred from homology"/>
<dbReference type="Pfam" id="PF00091">
    <property type="entry name" value="Tubulin"/>
    <property type="match status" value="1"/>
</dbReference>
<dbReference type="EMBL" id="VLKP01000001">
    <property type="protein sequence ID" value="TWI14178.1"/>
    <property type="molecule type" value="Genomic_DNA"/>
</dbReference>
<dbReference type="HAMAP" id="MF_00909">
    <property type="entry name" value="FtsZ"/>
    <property type="match status" value="1"/>
</dbReference>
<keyword evidence="11" id="KW-1185">Reference proteome</keyword>
<feature type="binding site" evidence="4">
    <location>
        <position position="189"/>
    </location>
    <ligand>
        <name>GTP</name>
        <dbReference type="ChEBI" id="CHEBI:37565"/>
    </ligand>
</feature>
<evidence type="ECO:0000259" key="8">
    <source>
        <dbReference type="SMART" id="SM00864"/>
    </source>
</evidence>
<dbReference type="SUPFAM" id="SSF55307">
    <property type="entry name" value="Tubulin C-terminal domain-like"/>
    <property type="match status" value="1"/>
</dbReference>
<feature type="region of interest" description="Disordered" evidence="7">
    <location>
        <begin position="385"/>
        <end position="407"/>
    </location>
</feature>
<dbReference type="GO" id="GO:0000917">
    <property type="term" value="P:division septum assembly"/>
    <property type="evidence" value="ECO:0007669"/>
    <property type="project" value="UniProtKB-KW"/>
</dbReference>
<dbReference type="CDD" id="cd02201">
    <property type="entry name" value="FtsZ_type1"/>
    <property type="match status" value="1"/>
</dbReference>
<keyword evidence="3 4" id="KW-0342">GTP-binding</keyword>
<evidence type="ECO:0000256" key="1">
    <source>
        <dbReference type="ARBA" id="ARBA00009690"/>
    </source>
</evidence>
<feature type="binding site" evidence="4">
    <location>
        <position position="145"/>
    </location>
    <ligand>
        <name>GTP</name>
        <dbReference type="ChEBI" id="CHEBI:37565"/>
    </ligand>
</feature>
<organism evidence="10 11">
    <name type="scientific">Aerolutibacter ruishenii</name>
    <dbReference type="NCBI Taxonomy" id="686800"/>
    <lineage>
        <taxon>Bacteria</taxon>
        <taxon>Pseudomonadati</taxon>
        <taxon>Pseudomonadota</taxon>
        <taxon>Gammaproteobacteria</taxon>
        <taxon>Lysobacterales</taxon>
        <taxon>Lysobacteraceae</taxon>
        <taxon>Aerolutibacter</taxon>
    </lineage>
</organism>
<dbReference type="InterPro" id="IPR037103">
    <property type="entry name" value="Tubulin/FtsZ-like_C"/>
</dbReference>
<dbReference type="PROSITE" id="PS01135">
    <property type="entry name" value="FTSZ_2"/>
    <property type="match status" value="1"/>
</dbReference>
<dbReference type="GO" id="GO:0005525">
    <property type="term" value="F:GTP binding"/>
    <property type="evidence" value="ECO:0007669"/>
    <property type="project" value="UniProtKB-UniRule"/>
</dbReference>
<dbReference type="NCBIfam" id="TIGR00065">
    <property type="entry name" value="ftsZ"/>
    <property type="match status" value="1"/>
</dbReference>
<dbReference type="InterPro" id="IPR000158">
    <property type="entry name" value="Cell_div_FtsZ"/>
</dbReference>
<dbReference type="GO" id="GO:0032153">
    <property type="term" value="C:cell division site"/>
    <property type="evidence" value="ECO:0007669"/>
    <property type="project" value="UniProtKB-UniRule"/>
</dbReference>
<dbReference type="InterPro" id="IPR036525">
    <property type="entry name" value="Tubulin/FtsZ_GTPase_sf"/>
</dbReference>
<dbReference type="PANTHER" id="PTHR30314">
    <property type="entry name" value="CELL DIVISION PROTEIN FTSZ-RELATED"/>
    <property type="match status" value="1"/>
</dbReference>
<reference evidence="10 11" key="1">
    <citation type="journal article" date="2015" name="Stand. Genomic Sci.">
        <title>Genomic Encyclopedia of Bacterial and Archaeal Type Strains, Phase III: the genomes of soil and plant-associated and newly described type strains.</title>
        <authorList>
            <person name="Whitman W.B."/>
            <person name="Woyke T."/>
            <person name="Klenk H.P."/>
            <person name="Zhou Y."/>
            <person name="Lilburn T.G."/>
            <person name="Beck B.J."/>
            <person name="De Vos P."/>
            <person name="Vandamme P."/>
            <person name="Eisen J.A."/>
            <person name="Garrity G."/>
            <person name="Hugenholtz P."/>
            <person name="Kyrpides N.C."/>
        </authorList>
    </citation>
    <scope>NUCLEOTIDE SEQUENCE [LARGE SCALE GENOMIC DNA]</scope>
    <source>
        <strain evidence="10 11">CGMCC 1.10136</strain>
    </source>
</reference>
<dbReference type="AlphaFoldDB" id="A0A562M324"/>
<dbReference type="InterPro" id="IPR024757">
    <property type="entry name" value="FtsZ_C"/>
</dbReference>
<dbReference type="GO" id="GO:0003924">
    <property type="term" value="F:GTPase activity"/>
    <property type="evidence" value="ECO:0007669"/>
    <property type="project" value="UniProtKB-UniRule"/>
</dbReference>
<dbReference type="SMART" id="SM00864">
    <property type="entry name" value="Tubulin"/>
    <property type="match status" value="1"/>
</dbReference>
<comment type="function">
    <text evidence="4 6">Essential cell division protein that forms a contractile ring structure (Z ring) at the future cell division site. The regulation of the ring assembly controls the timing and the location of cell division. One of the functions of the FtsZ ring is to recruit other cell division proteins to the septum to produce a new cell wall between the dividing cells. Binds GTP and shows GTPase activity.</text>
</comment>
<dbReference type="GO" id="GO:0005737">
    <property type="term" value="C:cytoplasm"/>
    <property type="evidence" value="ECO:0007669"/>
    <property type="project" value="UniProtKB-SubCell"/>
</dbReference>
<dbReference type="SUPFAM" id="SSF52490">
    <property type="entry name" value="Tubulin nucleotide-binding domain-like"/>
    <property type="match status" value="1"/>
</dbReference>
<feature type="domain" description="Tubulin/FtsZ 2-layer sandwich" evidence="9">
    <location>
        <begin position="209"/>
        <end position="327"/>
    </location>
</feature>
<dbReference type="GO" id="GO:0043093">
    <property type="term" value="P:FtsZ-dependent cytokinesis"/>
    <property type="evidence" value="ECO:0007669"/>
    <property type="project" value="UniProtKB-UniRule"/>
</dbReference>
<name>A0A562M324_9GAMM</name>
<dbReference type="Gene3D" id="3.30.1330.20">
    <property type="entry name" value="Tubulin/FtsZ, C-terminal domain"/>
    <property type="match status" value="1"/>
</dbReference>
<dbReference type="InterPro" id="IPR018316">
    <property type="entry name" value="Tubulin/FtsZ_2-layer-sand-dom"/>
</dbReference>
<dbReference type="Gene3D" id="3.40.50.1440">
    <property type="entry name" value="Tubulin/FtsZ, GTPase domain"/>
    <property type="match status" value="1"/>
</dbReference>
<dbReference type="RefSeq" id="WP_144811057.1">
    <property type="nucleotide sequence ID" value="NZ_VLKP01000001.1"/>
</dbReference>
<evidence type="ECO:0000256" key="7">
    <source>
        <dbReference type="SAM" id="MobiDB-lite"/>
    </source>
</evidence>
<comment type="caution">
    <text evidence="10">The sequence shown here is derived from an EMBL/GenBank/DDBJ whole genome shotgun (WGS) entry which is preliminary data.</text>
</comment>
<keyword evidence="2 4" id="KW-0547">Nucleotide-binding</keyword>